<protein>
    <submittedName>
        <fullName evidence="3">Thiamine permease</fullName>
    </submittedName>
</protein>
<dbReference type="InterPro" id="IPR030191">
    <property type="entry name" value="CodB"/>
</dbReference>
<feature type="transmembrane region" description="Helical" evidence="2">
    <location>
        <begin position="371"/>
        <end position="391"/>
    </location>
</feature>
<dbReference type="GO" id="GO:0005886">
    <property type="term" value="C:plasma membrane"/>
    <property type="evidence" value="ECO:0007669"/>
    <property type="project" value="TreeGrafter"/>
</dbReference>
<feature type="transmembrane region" description="Helical" evidence="2">
    <location>
        <begin position="345"/>
        <end position="365"/>
    </location>
</feature>
<evidence type="ECO:0000256" key="1">
    <source>
        <dbReference type="SAM" id="MobiDB-lite"/>
    </source>
</evidence>
<gene>
    <name evidence="3" type="ORF">HF519_10640</name>
</gene>
<proteinExistence type="predicted"/>
<feature type="transmembrane region" description="Helical" evidence="2">
    <location>
        <begin position="78"/>
        <end position="100"/>
    </location>
</feature>
<name>A0A848DH67_9PSEU</name>
<feature type="transmembrane region" description="Helical" evidence="2">
    <location>
        <begin position="254"/>
        <end position="281"/>
    </location>
</feature>
<feature type="transmembrane region" description="Helical" evidence="2">
    <location>
        <begin position="51"/>
        <end position="72"/>
    </location>
</feature>
<feature type="transmembrane region" description="Helical" evidence="2">
    <location>
        <begin position="179"/>
        <end position="199"/>
    </location>
</feature>
<keyword evidence="2" id="KW-0812">Transmembrane</keyword>
<evidence type="ECO:0000313" key="3">
    <source>
        <dbReference type="EMBL" id="NMH92020.1"/>
    </source>
</evidence>
<organism evidence="3 4">
    <name type="scientific">Pseudonocardia bannensis</name>
    <dbReference type="NCBI Taxonomy" id="630973"/>
    <lineage>
        <taxon>Bacteria</taxon>
        <taxon>Bacillati</taxon>
        <taxon>Actinomycetota</taxon>
        <taxon>Actinomycetes</taxon>
        <taxon>Pseudonocardiales</taxon>
        <taxon>Pseudonocardiaceae</taxon>
        <taxon>Pseudonocardia</taxon>
    </lineage>
</organism>
<feature type="transmembrane region" description="Helical" evidence="2">
    <location>
        <begin position="155"/>
        <end position="172"/>
    </location>
</feature>
<evidence type="ECO:0000313" key="4">
    <source>
        <dbReference type="Proteomes" id="UP000586918"/>
    </source>
</evidence>
<feature type="transmembrane region" description="Helical" evidence="2">
    <location>
        <begin position="437"/>
        <end position="455"/>
    </location>
</feature>
<dbReference type="AlphaFoldDB" id="A0A848DH67"/>
<comment type="caution">
    <text evidence="3">The sequence shown here is derived from an EMBL/GenBank/DDBJ whole genome shotgun (WGS) entry which is preliminary data.</text>
</comment>
<dbReference type="GO" id="GO:0015209">
    <property type="term" value="F:cytosine transmembrane transporter activity"/>
    <property type="evidence" value="ECO:0007669"/>
    <property type="project" value="InterPro"/>
</dbReference>
<dbReference type="EMBL" id="JAAXKZ010000029">
    <property type="protein sequence ID" value="NMH92020.1"/>
    <property type="molecule type" value="Genomic_DNA"/>
</dbReference>
<keyword evidence="2" id="KW-0472">Membrane</keyword>
<accession>A0A848DH67</accession>
<feature type="transmembrane region" description="Helical" evidence="2">
    <location>
        <begin position="293"/>
        <end position="313"/>
    </location>
</feature>
<reference evidence="3 4" key="1">
    <citation type="submission" date="2020-04" db="EMBL/GenBank/DDBJ databases">
        <authorList>
            <person name="Klaysubun C."/>
            <person name="Duangmal K."/>
            <person name="Lipun K."/>
        </authorList>
    </citation>
    <scope>NUCLEOTIDE SEQUENCE [LARGE SCALE GENOMIC DNA]</scope>
    <source>
        <strain evidence="3 4">DSM 45300</strain>
    </source>
</reference>
<dbReference type="Proteomes" id="UP000586918">
    <property type="component" value="Unassembled WGS sequence"/>
</dbReference>
<feature type="transmembrane region" description="Helical" evidence="2">
    <location>
        <begin position="219"/>
        <end position="242"/>
    </location>
</feature>
<dbReference type="PANTHER" id="PTHR30569">
    <property type="entry name" value="CYTOSINE TRANSPORTER CODB"/>
    <property type="match status" value="1"/>
</dbReference>
<feature type="region of interest" description="Disordered" evidence="1">
    <location>
        <begin position="528"/>
        <end position="550"/>
    </location>
</feature>
<keyword evidence="4" id="KW-1185">Reference proteome</keyword>
<sequence>MSQDLDRVIQGPLEVSYTDDEHVVRHAATEDYTTHIMPMTWRSGRFSLTMAWWAMMSGVVYLVTAAVVALAVGTVNALIGMTLAAIAFSAANFLFSRYAARTGLTVALLSRRLFGHGGAALASLLFAGTAIYYAVFEGSVVAVALHRYFGGALEIWYLAVVVYSIPLVVGGVRRWLDKLNGVLLPFYMAGLVAAVVLAASSDTASSDWLTRGPEAAPALAGPGWLFAFVTYLGMAILMMFTIDFARFGRKQDETFHGVVTFGPVFYLLAFLVNGLAGIFLVDSLATDGPLSESSVVTGIVDLMGIFGVLFILATQTRINTANFYLASTNLEAFFSRVFRVRMPRVAWLLVAGVLAYLLMLTDVLSYLLAALAWQAVFIIAWVGVALTHVALNRRGDKNGLPEFRPGRVKAVTPGLAAWFLAAGCGILLLTLGGRFGATWSSLVTLVLSVVLYLAASKLPGRWLLDRPGDPRDEVADIWEARVKCHRCGHSYTAVEMDRDPSTPDHAAICAACGITSADFLRAARADAGRTAGAKRPEATTPVTEPDPVKQ</sequence>
<dbReference type="Gene3D" id="1.10.4160.10">
    <property type="entry name" value="Hydantoin permease"/>
    <property type="match status" value="1"/>
</dbReference>
<evidence type="ECO:0000256" key="2">
    <source>
        <dbReference type="SAM" id="Phobius"/>
    </source>
</evidence>
<feature type="transmembrane region" description="Helical" evidence="2">
    <location>
        <begin position="112"/>
        <end position="135"/>
    </location>
</feature>
<dbReference type="PANTHER" id="PTHR30569:SF0">
    <property type="entry name" value="CYTOSINE PERMEASE"/>
    <property type="match status" value="1"/>
</dbReference>
<keyword evidence="2" id="KW-1133">Transmembrane helix</keyword>
<feature type="transmembrane region" description="Helical" evidence="2">
    <location>
        <begin position="411"/>
        <end position="431"/>
    </location>
</feature>